<gene>
    <name evidence="15" type="ORF">FRX31_010490</name>
</gene>
<dbReference type="InterPro" id="IPR011009">
    <property type="entry name" value="Kinase-like_dom_sf"/>
</dbReference>
<dbReference type="GO" id="GO:0004674">
    <property type="term" value="F:protein serine/threonine kinase activity"/>
    <property type="evidence" value="ECO:0007669"/>
    <property type="project" value="UniProtKB-KW"/>
</dbReference>
<dbReference type="PROSITE" id="PS50011">
    <property type="entry name" value="PROTEIN_KINASE_DOM"/>
    <property type="match status" value="1"/>
</dbReference>
<dbReference type="Proteomes" id="UP000554482">
    <property type="component" value="Unassembled WGS sequence"/>
</dbReference>
<keyword evidence="9" id="KW-1133">Transmembrane helix</keyword>
<proteinExistence type="inferred from homology"/>
<evidence type="ECO:0000256" key="4">
    <source>
        <dbReference type="ARBA" id="ARBA00022692"/>
    </source>
</evidence>
<keyword evidence="2 13" id="KW-0723">Serine/threonine-protein kinase</keyword>
<dbReference type="InterPro" id="IPR045874">
    <property type="entry name" value="LRK10/LRL21-25-like"/>
</dbReference>
<organism evidence="15 16">
    <name type="scientific">Thalictrum thalictroides</name>
    <name type="common">Rue-anemone</name>
    <name type="synonym">Anemone thalictroides</name>
    <dbReference type="NCBI Taxonomy" id="46969"/>
    <lineage>
        <taxon>Eukaryota</taxon>
        <taxon>Viridiplantae</taxon>
        <taxon>Streptophyta</taxon>
        <taxon>Embryophyta</taxon>
        <taxon>Tracheophyta</taxon>
        <taxon>Spermatophyta</taxon>
        <taxon>Magnoliopsida</taxon>
        <taxon>Ranunculales</taxon>
        <taxon>Ranunculaceae</taxon>
        <taxon>Thalictroideae</taxon>
        <taxon>Thalictrum</taxon>
    </lineage>
</organism>
<evidence type="ECO:0000259" key="14">
    <source>
        <dbReference type="PROSITE" id="PS50011"/>
    </source>
</evidence>
<dbReference type="PROSITE" id="PS00107">
    <property type="entry name" value="PROTEIN_KINASE_ATP"/>
    <property type="match status" value="1"/>
</dbReference>
<evidence type="ECO:0000256" key="5">
    <source>
        <dbReference type="ARBA" id="ARBA00022729"/>
    </source>
</evidence>
<dbReference type="Gene3D" id="1.10.510.10">
    <property type="entry name" value="Transferase(Phosphotransferase) domain 1"/>
    <property type="match status" value="1"/>
</dbReference>
<comment type="caution">
    <text evidence="15">The sequence shown here is derived from an EMBL/GenBank/DDBJ whole genome shotgun (WGS) entry which is preliminary data.</text>
</comment>
<dbReference type="GO" id="GO:0016020">
    <property type="term" value="C:membrane"/>
    <property type="evidence" value="ECO:0007669"/>
    <property type="project" value="UniProtKB-SubCell"/>
</dbReference>
<keyword evidence="3" id="KW-0808">Transferase</keyword>
<dbReference type="PROSITE" id="PS00108">
    <property type="entry name" value="PROTEIN_KINASE_ST"/>
    <property type="match status" value="1"/>
</dbReference>
<evidence type="ECO:0000256" key="7">
    <source>
        <dbReference type="ARBA" id="ARBA00022777"/>
    </source>
</evidence>
<dbReference type="InterPro" id="IPR000719">
    <property type="entry name" value="Prot_kinase_dom"/>
</dbReference>
<evidence type="ECO:0000256" key="2">
    <source>
        <dbReference type="ARBA" id="ARBA00022527"/>
    </source>
</evidence>
<keyword evidence="10" id="KW-0472">Membrane</keyword>
<dbReference type="GO" id="GO:0005524">
    <property type="term" value="F:ATP binding"/>
    <property type="evidence" value="ECO:0007669"/>
    <property type="project" value="UniProtKB-UniRule"/>
</dbReference>
<dbReference type="Gene3D" id="3.30.200.20">
    <property type="entry name" value="Phosphorylase Kinase, domain 1"/>
    <property type="match status" value="1"/>
</dbReference>
<dbReference type="Pfam" id="PF00069">
    <property type="entry name" value="Pkinase"/>
    <property type="match status" value="1"/>
</dbReference>
<reference evidence="15 16" key="1">
    <citation type="submission" date="2020-06" db="EMBL/GenBank/DDBJ databases">
        <title>Transcriptomic and genomic resources for Thalictrum thalictroides and T. hernandezii: Facilitating candidate gene discovery in an emerging model plant lineage.</title>
        <authorList>
            <person name="Arias T."/>
            <person name="Riano-Pachon D.M."/>
            <person name="Di Stilio V.S."/>
        </authorList>
    </citation>
    <scope>NUCLEOTIDE SEQUENCE [LARGE SCALE GENOMIC DNA]</scope>
    <source>
        <strain evidence="16">cv. WT478/WT964</strain>
        <tissue evidence="15">Leaves</tissue>
    </source>
</reference>
<accession>A0A7J6WSD6</accession>
<feature type="binding site" evidence="12">
    <location>
        <position position="32"/>
    </location>
    <ligand>
        <name>ATP</name>
        <dbReference type="ChEBI" id="CHEBI:30616"/>
    </ligand>
</feature>
<keyword evidence="15" id="KW-0675">Receptor</keyword>
<keyword evidence="16" id="KW-1185">Reference proteome</keyword>
<keyword evidence="5" id="KW-0732">Signal</keyword>
<keyword evidence="7 15" id="KW-0418">Kinase</keyword>
<dbReference type="SUPFAM" id="SSF56112">
    <property type="entry name" value="Protein kinase-like (PK-like)"/>
    <property type="match status" value="1"/>
</dbReference>
<evidence type="ECO:0000256" key="12">
    <source>
        <dbReference type="PROSITE-ProRule" id="PRU10141"/>
    </source>
</evidence>
<evidence type="ECO:0000256" key="10">
    <source>
        <dbReference type="ARBA" id="ARBA00023136"/>
    </source>
</evidence>
<dbReference type="SMART" id="SM00220">
    <property type="entry name" value="S_TKc"/>
    <property type="match status" value="1"/>
</dbReference>
<dbReference type="InterPro" id="IPR008271">
    <property type="entry name" value="Ser/Thr_kinase_AS"/>
</dbReference>
<keyword evidence="4" id="KW-0812">Transmembrane</keyword>
<dbReference type="PIRSF" id="PIRSF000654">
    <property type="entry name" value="Integrin-linked_kinase"/>
    <property type="match status" value="1"/>
</dbReference>
<evidence type="ECO:0000256" key="13">
    <source>
        <dbReference type="RuleBase" id="RU000304"/>
    </source>
</evidence>
<evidence type="ECO:0000256" key="3">
    <source>
        <dbReference type="ARBA" id="ARBA00022679"/>
    </source>
</evidence>
<protein>
    <submittedName>
        <fullName evidence="15">Pr5-like receptor kinase</fullName>
    </submittedName>
</protein>
<dbReference type="EMBL" id="JABWDY010011306">
    <property type="protein sequence ID" value="KAF5199923.1"/>
    <property type="molecule type" value="Genomic_DNA"/>
</dbReference>
<dbReference type="PANTHER" id="PTHR27009">
    <property type="entry name" value="RUST RESISTANCE KINASE LR10-RELATED"/>
    <property type="match status" value="1"/>
</dbReference>
<dbReference type="OrthoDB" id="544400at2759"/>
<evidence type="ECO:0000256" key="9">
    <source>
        <dbReference type="ARBA" id="ARBA00022989"/>
    </source>
</evidence>
<keyword evidence="11" id="KW-0325">Glycoprotein</keyword>
<evidence type="ECO:0000313" key="16">
    <source>
        <dbReference type="Proteomes" id="UP000554482"/>
    </source>
</evidence>
<evidence type="ECO:0000256" key="1">
    <source>
        <dbReference type="ARBA" id="ARBA00004479"/>
    </source>
</evidence>
<feature type="domain" description="Protein kinase" evidence="14">
    <location>
        <begin position="3"/>
        <end position="274"/>
    </location>
</feature>
<sequence>MTHFFKDKLGEGGYGSVFKGQLPNGGAMVAVKILNENKGNGDDFINEMASISKTFHVNLVTYLGYCVDGGRRALIYEFMPRGSLEKYIYFNKSVQEQSRLGLTVLYNIAIGLQYLHGGCPTRIIHLDIKPSNILVGHDYIPKISDFGLAKLCAASKSTVSLEGTRGTPGYMAPELQSGGVSRKADVYSYGKMLLEMAGGRKIFDVETEIYYPPWIYDRLVSNENLELYGITTPEEEQTARKMIVVGLWCVQTDPAVRPQMSEVVQMLKGSLETLPIPSRPASI</sequence>
<keyword evidence="6 12" id="KW-0547">Nucleotide-binding</keyword>
<comment type="subcellular location">
    <subcellularLocation>
        <location evidence="1">Membrane</location>
        <topology evidence="1">Single-pass type I membrane protein</topology>
    </subcellularLocation>
</comment>
<evidence type="ECO:0000256" key="11">
    <source>
        <dbReference type="ARBA" id="ARBA00023180"/>
    </source>
</evidence>
<evidence type="ECO:0000256" key="6">
    <source>
        <dbReference type="ARBA" id="ARBA00022741"/>
    </source>
</evidence>
<evidence type="ECO:0000256" key="8">
    <source>
        <dbReference type="ARBA" id="ARBA00022840"/>
    </source>
</evidence>
<keyword evidence="8 12" id="KW-0067">ATP-binding</keyword>
<comment type="similarity">
    <text evidence="13">Belongs to the protein kinase superfamily.</text>
</comment>
<name>A0A7J6WSD6_THATH</name>
<dbReference type="AlphaFoldDB" id="A0A7J6WSD6"/>
<evidence type="ECO:0000313" key="15">
    <source>
        <dbReference type="EMBL" id="KAF5199923.1"/>
    </source>
</evidence>
<dbReference type="InterPro" id="IPR017441">
    <property type="entry name" value="Protein_kinase_ATP_BS"/>
</dbReference>